<reference evidence="2" key="1">
    <citation type="journal article" date="2015" name="Proc. Natl. Acad. Sci. U.S.A.">
        <title>Networks of energetic and metabolic interactions define dynamics in microbial communities.</title>
        <authorList>
            <person name="Embree M."/>
            <person name="Liu J.K."/>
            <person name="Al-Bassam M.M."/>
            <person name="Zengler K."/>
        </authorList>
    </citation>
    <scope>NUCLEOTIDE SEQUENCE</scope>
</reference>
<organism evidence="2">
    <name type="scientific">hydrocarbon metagenome</name>
    <dbReference type="NCBI Taxonomy" id="938273"/>
    <lineage>
        <taxon>unclassified sequences</taxon>
        <taxon>metagenomes</taxon>
        <taxon>ecological metagenomes</taxon>
    </lineage>
</organism>
<evidence type="ECO:0008006" key="3">
    <source>
        <dbReference type="Google" id="ProtNLM"/>
    </source>
</evidence>
<dbReference type="InterPro" id="IPR035093">
    <property type="entry name" value="RelE/ParE_toxin_dom_sf"/>
</dbReference>
<dbReference type="SUPFAM" id="SSF143011">
    <property type="entry name" value="RelE-like"/>
    <property type="match status" value="1"/>
</dbReference>
<sequence>MEYDSTPEFDEQFSKLIRKNRALEVRLLKKIRQILDNPSIGTPKLHQLRHARGSHVDPYVIVYAVKGDIITFLYVDHHDFVYQKASEIMARWEMEIGD</sequence>
<evidence type="ECO:0000313" key="2">
    <source>
        <dbReference type="EMBL" id="KUG17878.1"/>
    </source>
</evidence>
<gene>
    <name evidence="2" type="ORF">ASZ90_012409</name>
</gene>
<accession>A0A0W8FAF6</accession>
<comment type="caution">
    <text evidence="2">The sequence shown here is derived from an EMBL/GenBank/DDBJ whole genome shotgun (WGS) entry which is preliminary data.</text>
</comment>
<evidence type="ECO:0000256" key="1">
    <source>
        <dbReference type="ARBA" id="ARBA00022649"/>
    </source>
</evidence>
<dbReference type="Gene3D" id="3.30.2310.20">
    <property type="entry name" value="RelE-like"/>
    <property type="match status" value="1"/>
</dbReference>
<dbReference type="AlphaFoldDB" id="A0A0W8FAF6"/>
<name>A0A0W8FAF6_9ZZZZ</name>
<protein>
    <recommendedName>
        <fullName evidence="3">Rele/stbe replicon stabilization toxin</fullName>
    </recommendedName>
</protein>
<keyword evidence="1" id="KW-1277">Toxin-antitoxin system</keyword>
<proteinExistence type="predicted"/>
<dbReference type="Pfam" id="PF05016">
    <property type="entry name" value="ParE_toxin"/>
    <property type="match status" value="1"/>
</dbReference>
<dbReference type="InterPro" id="IPR007712">
    <property type="entry name" value="RelE/ParE_toxin"/>
</dbReference>
<dbReference type="EMBL" id="LNQE01001416">
    <property type="protein sequence ID" value="KUG17878.1"/>
    <property type="molecule type" value="Genomic_DNA"/>
</dbReference>